<comment type="caution">
    <text evidence="7">The sequence shown here is derived from an EMBL/GenBank/DDBJ whole genome shotgun (WGS) entry which is preliminary data.</text>
</comment>
<dbReference type="InterPro" id="IPR009038">
    <property type="entry name" value="GOLD_dom"/>
</dbReference>
<evidence type="ECO:0000313" key="7">
    <source>
        <dbReference type="EMBL" id="KAJ6234610.1"/>
    </source>
</evidence>
<comment type="similarity">
    <text evidence="1">Belongs to the eukaryotic ribosomal protein eL13 family.</text>
</comment>
<dbReference type="PANTHER" id="PTHR11722:SF0">
    <property type="entry name" value="LARGE RIBOSOMAL SUBUNIT PROTEIN EL13"/>
    <property type="match status" value="1"/>
</dbReference>
<reference evidence="7" key="1">
    <citation type="submission" date="2022-08" db="EMBL/GenBank/DDBJ databases">
        <title>Novel sulfate-reducing endosymbionts in the free-living metamonad Anaeramoeba.</title>
        <authorList>
            <person name="Jerlstrom-Hultqvist J."/>
            <person name="Cepicka I."/>
            <person name="Gallot-Lavallee L."/>
            <person name="Salas-Leiva D."/>
            <person name="Curtis B.A."/>
            <person name="Zahonova K."/>
            <person name="Pipaliya S."/>
            <person name="Dacks J."/>
            <person name="Roger A.J."/>
        </authorList>
    </citation>
    <scope>NUCLEOTIDE SEQUENCE</scope>
    <source>
        <strain evidence="7">Schooner1</strain>
    </source>
</reference>
<evidence type="ECO:0000256" key="4">
    <source>
        <dbReference type="SAM" id="MobiDB-lite"/>
    </source>
</evidence>
<keyword evidence="8" id="KW-1185">Reference proteome</keyword>
<keyword evidence="5" id="KW-0732">Signal</keyword>
<feature type="chain" id="PRO_5045436570" evidence="5">
    <location>
        <begin position="21"/>
        <end position="391"/>
    </location>
</feature>
<dbReference type="Pfam" id="PF01294">
    <property type="entry name" value="Ribosomal_L13e"/>
    <property type="match status" value="1"/>
</dbReference>
<gene>
    <name evidence="7" type="ORF">M0813_29202</name>
</gene>
<dbReference type="Pfam" id="PF01105">
    <property type="entry name" value="EMP24_GP25L"/>
    <property type="match status" value="1"/>
</dbReference>
<keyword evidence="3" id="KW-0687">Ribonucleoprotein</keyword>
<feature type="signal peptide" evidence="5">
    <location>
        <begin position="1"/>
        <end position="20"/>
    </location>
</feature>
<evidence type="ECO:0000313" key="8">
    <source>
        <dbReference type="Proteomes" id="UP001150062"/>
    </source>
</evidence>
<protein>
    <submittedName>
        <fullName evidence="7">60S ribosomal protein L13</fullName>
    </submittedName>
</protein>
<feature type="region of interest" description="Disordered" evidence="4">
    <location>
        <begin position="369"/>
        <end position="391"/>
    </location>
</feature>
<sequence>MKICLLFLVLATLFLSTTNSFQIDLKERQEKCISEEIEHDSLVTGSYSLVEPKQLAVDLIIYDPKHHTIFHKHTIEDGKFAFRTDIHGDYKFCFTSHRQQSFQASASTQRIEFEFKMGSEARDYSDIATKEHLNPLETEIRKMQDLVLEIHEEILYSKNREEAMRNTNESTNARVLWFSILSIIVLVGTGVMPNYKLTLPNVHFHKDWKTRVKTWFDQPARKTRRKQNRIKKAIKVAPRPASGSLRPIVHCQTQRYNMRIKSGRGFTHRELKMAGISRHQAMGIGIAVDKRRKNRSAQTLKENVERLREYKEKLILFPRRRKNPNKQDSKRELQKQAKQVKTYMKVRYPERTIETRVIPQELRERDLAKERRDKIQKTKERLIKIRQGKKK</sequence>
<name>A0ABQ8XPR6_9EUKA</name>
<dbReference type="EMBL" id="JAOAOG010000269">
    <property type="protein sequence ID" value="KAJ6234610.1"/>
    <property type="molecule type" value="Genomic_DNA"/>
</dbReference>
<organism evidence="7 8">
    <name type="scientific">Anaeramoeba flamelloides</name>
    <dbReference type="NCBI Taxonomy" id="1746091"/>
    <lineage>
        <taxon>Eukaryota</taxon>
        <taxon>Metamonada</taxon>
        <taxon>Anaeramoebidae</taxon>
        <taxon>Anaeramoeba</taxon>
    </lineage>
</organism>
<evidence type="ECO:0000256" key="3">
    <source>
        <dbReference type="ARBA" id="ARBA00023274"/>
    </source>
</evidence>
<dbReference type="Proteomes" id="UP001150062">
    <property type="component" value="Unassembled WGS sequence"/>
</dbReference>
<feature type="compositionally biased region" description="Basic and acidic residues" evidence="4">
    <location>
        <begin position="369"/>
        <end position="383"/>
    </location>
</feature>
<feature type="domain" description="GOLD" evidence="6">
    <location>
        <begin position="30"/>
        <end position="117"/>
    </location>
</feature>
<evidence type="ECO:0000256" key="2">
    <source>
        <dbReference type="ARBA" id="ARBA00022980"/>
    </source>
</evidence>
<dbReference type="InterPro" id="IPR001380">
    <property type="entry name" value="Ribosomal_eL13"/>
</dbReference>
<dbReference type="PANTHER" id="PTHR11722">
    <property type="entry name" value="60S RIBOSOMAL PROTEIN L13"/>
    <property type="match status" value="1"/>
</dbReference>
<dbReference type="PROSITE" id="PS50866">
    <property type="entry name" value="GOLD"/>
    <property type="match status" value="1"/>
</dbReference>
<evidence type="ECO:0000256" key="5">
    <source>
        <dbReference type="SAM" id="SignalP"/>
    </source>
</evidence>
<evidence type="ECO:0000256" key="1">
    <source>
        <dbReference type="ARBA" id="ARBA00005640"/>
    </source>
</evidence>
<proteinExistence type="inferred from homology"/>
<accession>A0ABQ8XPR6</accession>
<keyword evidence="2 7" id="KW-0689">Ribosomal protein</keyword>
<dbReference type="GO" id="GO:0005840">
    <property type="term" value="C:ribosome"/>
    <property type="evidence" value="ECO:0007669"/>
    <property type="project" value="UniProtKB-KW"/>
</dbReference>
<evidence type="ECO:0000259" key="6">
    <source>
        <dbReference type="PROSITE" id="PS50866"/>
    </source>
</evidence>
<dbReference type="SMART" id="SM01190">
    <property type="entry name" value="EMP24_GP25L"/>
    <property type="match status" value="1"/>
</dbReference>
<dbReference type="HAMAP" id="MF_00499">
    <property type="entry name" value="Ribosomal_eL13"/>
    <property type="match status" value="1"/>
</dbReference>